<dbReference type="Gene3D" id="3.80.30.20">
    <property type="entry name" value="tm_1862 like domain"/>
    <property type="match status" value="1"/>
</dbReference>
<evidence type="ECO:0000256" key="1">
    <source>
        <dbReference type="ARBA" id="ARBA00001966"/>
    </source>
</evidence>
<dbReference type="InterPro" id="IPR036724">
    <property type="entry name" value="Cobalamin-bd_sf"/>
</dbReference>
<gene>
    <name evidence="8" type="ORF">Thimo_0526</name>
</gene>
<dbReference type="Proteomes" id="UP000010816">
    <property type="component" value="Chromosome"/>
</dbReference>
<keyword evidence="5" id="KW-0411">Iron-sulfur</keyword>
<keyword evidence="3" id="KW-0479">Metal-binding</keyword>
<evidence type="ECO:0000256" key="5">
    <source>
        <dbReference type="ARBA" id="ARBA00023014"/>
    </source>
</evidence>
<dbReference type="PANTHER" id="PTHR43409:SF16">
    <property type="entry name" value="SLR0320 PROTEIN"/>
    <property type="match status" value="1"/>
</dbReference>
<accession>L0GRI7</accession>
<dbReference type="GO" id="GO:0046872">
    <property type="term" value="F:metal ion binding"/>
    <property type="evidence" value="ECO:0007669"/>
    <property type="project" value="UniProtKB-KW"/>
</dbReference>
<dbReference type="KEGG" id="tmb:Thimo_0526"/>
<dbReference type="InterPro" id="IPR006158">
    <property type="entry name" value="Cobalamin-bd"/>
</dbReference>
<dbReference type="STRING" id="765912.Thimo_0526"/>
<evidence type="ECO:0000259" key="7">
    <source>
        <dbReference type="PROSITE" id="PS51918"/>
    </source>
</evidence>
<dbReference type="InterPro" id="IPR051198">
    <property type="entry name" value="BchE-like"/>
</dbReference>
<dbReference type="EMBL" id="CP003051">
    <property type="protein sequence ID" value="AGA89378.1"/>
    <property type="molecule type" value="Genomic_DNA"/>
</dbReference>
<dbReference type="CDD" id="cd01335">
    <property type="entry name" value="Radical_SAM"/>
    <property type="match status" value="1"/>
</dbReference>
<feature type="domain" description="B12-binding" evidence="6">
    <location>
        <begin position="1"/>
        <end position="123"/>
    </location>
</feature>
<organism evidence="8 9">
    <name type="scientific">Thioflavicoccus mobilis 8321</name>
    <dbReference type="NCBI Taxonomy" id="765912"/>
    <lineage>
        <taxon>Bacteria</taxon>
        <taxon>Pseudomonadati</taxon>
        <taxon>Pseudomonadota</taxon>
        <taxon>Gammaproteobacteria</taxon>
        <taxon>Chromatiales</taxon>
        <taxon>Chromatiaceae</taxon>
        <taxon>Thioflavicoccus</taxon>
    </lineage>
</organism>
<dbReference type="SUPFAM" id="SSF102114">
    <property type="entry name" value="Radical SAM enzymes"/>
    <property type="match status" value="1"/>
</dbReference>
<dbReference type="PROSITE" id="PS51332">
    <property type="entry name" value="B12_BINDING"/>
    <property type="match status" value="1"/>
</dbReference>
<evidence type="ECO:0000256" key="4">
    <source>
        <dbReference type="ARBA" id="ARBA00023004"/>
    </source>
</evidence>
<evidence type="ECO:0000313" key="9">
    <source>
        <dbReference type="Proteomes" id="UP000010816"/>
    </source>
</evidence>
<dbReference type="Pfam" id="PF02310">
    <property type="entry name" value="B12-binding"/>
    <property type="match status" value="1"/>
</dbReference>
<name>L0GRI7_9GAMM</name>
<dbReference type="GO" id="GO:0051536">
    <property type="term" value="F:iron-sulfur cluster binding"/>
    <property type="evidence" value="ECO:0007669"/>
    <property type="project" value="UniProtKB-KW"/>
</dbReference>
<dbReference type="SUPFAM" id="SSF52242">
    <property type="entry name" value="Cobalamin (vitamin B12)-binding domain"/>
    <property type="match status" value="1"/>
</dbReference>
<dbReference type="InterPro" id="IPR007197">
    <property type="entry name" value="rSAM"/>
</dbReference>
<dbReference type="GO" id="GO:0031419">
    <property type="term" value="F:cobalamin binding"/>
    <property type="evidence" value="ECO:0007669"/>
    <property type="project" value="InterPro"/>
</dbReference>
<protein>
    <submittedName>
        <fullName evidence="8">Fe-S oxidoreductase</fullName>
    </submittedName>
</protein>
<evidence type="ECO:0000256" key="3">
    <source>
        <dbReference type="ARBA" id="ARBA00022723"/>
    </source>
</evidence>
<dbReference type="Gene3D" id="3.40.50.280">
    <property type="entry name" value="Cobalamin-binding domain"/>
    <property type="match status" value="1"/>
</dbReference>
<dbReference type="eggNOG" id="COG1032">
    <property type="taxonomic scope" value="Bacteria"/>
</dbReference>
<reference evidence="8 9" key="1">
    <citation type="submission" date="2011-09" db="EMBL/GenBank/DDBJ databases">
        <title>Complete sequence of chromosome of Thioflavicoccus mobilis 8321.</title>
        <authorList>
            <consortium name="US DOE Joint Genome Institute"/>
            <person name="Lucas S."/>
            <person name="Han J."/>
            <person name="Lapidus A."/>
            <person name="Cheng J.-F."/>
            <person name="Goodwin L."/>
            <person name="Pitluck S."/>
            <person name="Peters L."/>
            <person name="Ovchinnikova G."/>
            <person name="Lu M."/>
            <person name="Detter J.C."/>
            <person name="Han C."/>
            <person name="Tapia R."/>
            <person name="Land M."/>
            <person name="Hauser L."/>
            <person name="Kyrpides N."/>
            <person name="Ivanova N."/>
            <person name="Pagani I."/>
            <person name="Vogl K."/>
            <person name="Liu Z."/>
            <person name="Imhoff J."/>
            <person name="Thiel V."/>
            <person name="Frigaard N.-U."/>
            <person name="Bryant D."/>
            <person name="Woyke T."/>
        </authorList>
    </citation>
    <scope>NUCLEOTIDE SEQUENCE [LARGE SCALE GENOMIC DNA]</scope>
    <source>
        <strain evidence="8 9">8321</strain>
    </source>
</reference>
<dbReference type="SMART" id="SM00729">
    <property type="entry name" value="Elp3"/>
    <property type="match status" value="1"/>
</dbReference>
<dbReference type="CDD" id="cd02068">
    <property type="entry name" value="radical_SAM_B12_BD"/>
    <property type="match status" value="1"/>
</dbReference>
<dbReference type="PROSITE" id="PS51918">
    <property type="entry name" value="RADICAL_SAM"/>
    <property type="match status" value="1"/>
</dbReference>
<dbReference type="InterPro" id="IPR023404">
    <property type="entry name" value="rSAM_horseshoe"/>
</dbReference>
<dbReference type="GO" id="GO:0005829">
    <property type="term" value="C:cytosol"/>
    <property type="evidence" value="ECO:0007669"/>
    <property type="project" value="TreeGrafter"/>
</dbReference>
<dbReference type="SFLD" id="SFLDG01082">
    <property type="entry name" value="B12-binding_domain_containing"/>
    <property type="match status" value="1"/>
</dbReference>
<dbReference type="AlphaFoldDB" id="L0GRI7"/>
<dbReference type="InterPro" id="IPR058240">
    <property type="entry name" value="rSAM_sf"/>
</dbReference>
<dbReference type="InterPro" id="IPR006638">
    <property type="entry name" value="Elp3/MiaA/NifB-like_rSAM"/>
</dbReference>
<dbReference type="SFLD" id="SFLDS00029">
    <property type="entry name" value="Radical_SAM"/>
    <property type="match status" value="1"/>
</dbReference>
<comment type="cofactor">
    <cofactor evidence="1">
        <name>[4Fe-4S] cluster</name>
        <dbReference type="ChEBI" id="CHEBI:49883"/>
    </cofactor>
</comment>
<dbReference type="HOGENOM" id="CLU_388264_0_0_6"/>
<feature type="domain" description="Radical SAM core" evidence="7">
    <location>
        <begin position="163"/>
        <end position="398"/>
    </location>
</feature>
<dbReference type="Pfam" id="PF04055">
    <property type="entry name" value="Radical_SAM"/>
    <property type="match status" value="1"/>
</dbReference>
<sequence length="711" mass="79137">MAAGFLKSAAFHAGLETDFAIEILDARQAATGGCAHIIREIIRRAPDVVGTSIYLWNAQRNSYILAEVKKHLDGLRVVAGGPEVTRDADYILQDRAYDFFVFGEGERTWVELLRQMRSRRPVFTDVRGMAFRDGEELFVHPLHQPIVDVNEVPSPYLEGILDPADCGEILLFTMRGCLQGCSYCSWSARGRLRAFAADRLHEELLVARKAADRLGRRVIVSVADSAFNTSPAFWDFCGSAKQINRDGSLDIRCFLQAELIDDAVARALKEAGVCTAEIGLQSTDPDVLANINRRDDIDRFLEGVQVLKDWGFPIVVDSILGLPGDTRESFEQTLRFNRQHNLSPLVFNLSLGHGSKLRGKAAEFGLRPDEHPPFYVYETEHLAHAQITEIMRENVGILADSDPLDDLQFPLAGAWAAQMPPGNGQDDEQGRPASAPITHISVCAGTGDDQHRERVLHESILRNIAGHVTLSVELTEETDAPDLAWLETLLARAVERNPFSTWTLLFEGGNARLRQAAVEFALDRKPTLRSFLGHRDLLYPDDIPRVRNRPFAVYSIEPVSAVTRLPSAHYLSYLRVQALDDSESLRAAADAAGAGLVVDTPAPLNREDKVRSFLDRLVALHESGKALFFKDWVLQRYWQQNYVKSSPRMIARHEVMVRGDGVRHLELGEADLYLDAIVRCGLSVTGQHGAEMEEMIVDAAVQHIRAISEGI</sequence>
<evidence type="ECO:0000256" key="2">
    <source>
        <dbReference type="ARBA" id="ARBA00022691"/>
    </source>
</evidence>
<keyword evidence="2" id="KW-0949">S-adenosyl-L-methionine</keyword>
<keyword evidence="4" id="KW-0408">Iron</keyword>
<keyword evidence="9" id="KW-1185">Reference proteome</keyword>
<evidence type="ECO:0000313" key="8">
    <source>
        <dbReference type="EMBL" id="AGA89378.1"/>
    </source>
</evidence>
<evidence type="ECO:0000259" key="6">
    <source>
        <dbReference type="PROSITE" id="PS51332"/>
    </source>
</evidence>
<dbReference type="GO" id="GO:0003824">
    <property type="term" value="F:catalytic activity"/>
    <property type="evidence" value="ECO:0007669"/>
    <property type="project" value="InterPro"/>
</dbReference>
<dbReference type="PANTHER" id="PTHR43409">
    <property type="entry name" value="ANAEROBIC MAGNESIUM-PROTOPORPHYRIN IX MONOMETHYL ESTER CYCLASE-RELATED"/>
    <property type="match status" value="1"/>
</dbReference>
<proteinExistence type="predicted"/>